<keyword evidence="4" id="KW-0964">Secreted</keyword>
<dbReference type="GO" id="GO:0005576">
    <property type="term" value="C:extracellular region"/>
    <property type="evidence" value="ECO:0007669"/>
    <property type="project" value="UniProtKB-SubCell"/>
</dbReference>
<dbReference type="SUPFAM" id="SSF50814">
    <property type="entry name" value="Lipocalins"/>
    <property type="match status" value="1"/>
</dbReference>
<dbReference type="InterPro" id="IPR003057">
    <property type="entry name" value="Invtbrt_color"/>
</dbReference>
<dbReference type="GO" id="GO:0005737">
    <property type="term" value="C:cytoplasm"/>
    <property type="evidence" value="ECO:0007669"/>
    <property type="project" value="TreeGrafter"/>
</dbReference>
<dbReference type="GO" id="GO:0006629">
    <property type="term" value="P:lipid metabolic process"/>
    <property type="evidence" value="ECO:0007669"/>
    <property type="project" value="TreeGrafter"/>
</dbReference>
<evidence type="ECO:0000256" key="5">
    <source>
        <dbReference type="ARBA" id="ARBA00022729"/>
    </source>
</evidence>
<dbReference type="VEuPathDB" id="VectorBase:AMEC013593"/>
<keyword evidence="6" id="KW-0446">Lipid-binding</keyword>
<proteinExistence type="predicted"/>
<feature type="chain" id="PRO_5008137765" description="Apolipoprotein D" evidence="9">
    <location>
        <begin position="21"/>
        <end position="251"/>
    </location>
</feature>
<dbReference type="InterPro" id="IPR000566">
    <property type="entry name" value="Lipocln_cytosolic_FA-bd_dom"/>
</dbReference>
<dbReference type="InterPro" id="IPR012674">
    <property type="entry name" value="Calycin"/>
</dbReference>
<keyword evidence="5 9" id="KW-0732">Signal</keyword>
<dbReference type="GO" id="GO:0000302">
    <property type="term" value="P:response to reactive oxygen species"/>
    <property type="evidence" value="ECO:0007669"/>
    <property type="project" value="TreeGrafter"/>
</dbReference>
<sequence length="251" mass="28600">MQTVALSVAIVCLLAGAVYGGLMFDRPCPTNVPVKQYFEVDSYLGKWYEMQRYDSEFEENFDCVQVRYTLNEDGSVQVSNSAYNLFNGSSINALGRAVLSFPDEEVVQGKLNVSFFGAPNDLSNYWVLDTDYETFSVVWNCQPRGEEQSEESFWVLSRTPTLPADTDVLFRIHYIMRRYIDRSLVRFTSQLDERYVYDRGHRSSDWFGTSNLDASAYFFTSSSTRFTTASSVGKVGLREKIQKPTSSILMG</sequence>
<evidence type="ECO:0000313" key="11">
    <source>
        <dbReference type="EnsemblMetazoa" id="AMEC013593-PA"/>
    </source>
</evidence>
<keyword evidence="7" id="KW-1015">Disulfide bond</keyword>
<dbReference type="PANTHER" id="PTHR10612">
    <property type="entry name" value="APOLIPOPROTEIN D"/>
    <property type="match status" value="1"/>
</dbReference>
<dbReference type="PANTHER" id="PTHR10612:SF62">
    <property type="entry name" value="LIPOCALIN_CYTOSOLIC FATTY-ACID BINDING DOMAIN-CONTAINING PROTEIN"/>
    <property type="match status" value="1"/>
</dbReference>
<protein>
    <recommendedName>
        <fullName evidence="2">Apolipoprotein D</fullName>
    </recommendedName>
</protein>
<keyword evidence="8" id="KW-0325">Glycoprotein</keyword>
<dbReference type="Proteomes" id="UP000075902">
    <property type="component" value="Unassembled WGS sequence"/>
</dbReference>
<evidence type="ECO:0000256" key="1">
    <source>
        <dbReference type="ARBA" id="ARBA00004613"/>
    </source>
</evidence>
<keyword evidence="12" id="KW-1185">Reference proteome</keyword>
<dbReference type="CDD" id="cd19437">
    <property type="entry name" value="lipocalin_apoD-like"/>
    <property type="match status" value="1"/>
</dbReference>
<feature type="signal peptide" evidence="9">
    <location>
        <begin position="1"/>
        <end position="20"/>
    </location>
</feature>
<evidence type="ECO:0000313" key="12">
    <source>
        <dbReference type="Proteomes" id="UP000075902"/>
    </source>
</evidence>
<evidence type="ECO:0000256" key="2">
    <source>
        <dbReference type="ARBA" id="ARBA00019890"/>
    </source>
</evidence>
<evidence type="ECO:0000256" key="7">
    <source>
        <dbReference type="ARBA" id="ARBA00023157"/>
    </source>
</evidence>
<evidence type="ECO:0000256" key="4">
    <source>
        <dbReference type="ARBA" id="ARBA00022525"/>
    </source>
</evidence>
<evidence type="ECO:0000256" key="9">
    <source>
        <dbReference type="SAM" id="SignalP"/>
    </source>
</evidence>
<feature type="domain" description="Lipocalin/cytosolic fatty-acid binding" evidence="10">
    <location>
        <begin position="39"/>
        <end position="166"/>
    </location>
</feature>
<evidence type="ECO:0000259" key="10">
    <source>
        <dbReference type="Pfam" id="PF08212"/>
    </source>
</evidence>
<reference evidence="11" key="2">
    <citation type="submission" date="2020-05" db="UniProtKB">
        <authorList>
            <consortium name="EnsemblMetazoa"/>
        </authorList>
    </citation>
    <scope>IDENTIFICATION</scope>
    <source>
        <strain evidence="11">CM1001059</strain>
    </source>
</reference>
<evidence type="ECO:0000256" key="8">
    <source>
        <dbReference type="ARBA" id="ARBA00023180"/>
    </source>
</evidence>
<dbReference type="EnsemblMetazoa" id="AMEC013593-RA">
    <property type="protein sequence ID" value="AMEC013593-PA"/>
    <property type="gene ID" value="AMEC013593"/>
</dbReference>
<organism evidence="11 12">
    <name type="scientific">Anopheles melas</name>
    <dbReference type="NCBI Taxonomy" id="34690"/>
    <lineage>
        <taxon>Eukaryota</taxon>
        <taxon>Metazoa</taxon>
        <taxon>Ecdysozoa</taxon>
        <taxon>Arthropoda</taxon>
        <taxon>Hexapoda</taxon>
        <taxon>Insecta</taxon>
        <taxon>Pterygota</taxon>
        <taxon>Neoptera</taxon>
        <taxon>Endopterygota</taxon>
        <taxon>Diptera</taxon>
        <taxon>Nematocera</taxon>
        <taxon>Culicoidea</taxon>
        <taxon>Culicidae</taxon>
        <taxon>Anophelinae</taxon>
        <taxon>Anopheles</taxon>
    </lineage>
</organism>
<dbReference type="Pfam" id="PF08212">
    <property type="entry name" value="Lipocalin_2"/>
    <property type="match status" value="1"/>
</dbReference>
<dbReference type="GO" id="GO:0031409">
    <property type="term" value="F:pigment binding"/>
    <property type="evidence" value="ECO:0007669"/>
    <property type="project" value="InterPro"/>
</dbReference>
<dbReference type="FunFam" id="2.40.128.20:FF:000003">
    <property type="entry name" value="Apolipoprotein D"/>
    <property type="match status" value="1"/>
</dbReference>
<name>A0A182U468_9DIPT</name>
<dbReference type="AlphaFoldDB" id="A0A182U468"/>
<reference evidence="12" key="1">
    <citation type="submission" date="2014-01" db="EMBL/GenBank/DDBJ databases">
        <title>The Genome Sequence of Anopheles melas CM1001059_A (V2).</title>
        <authorList>
            <consortium name="The Broad Institute Genomics Platform"/>
            <person name="Neafsey D.E."/>
            <person name="Besansky N."/>
            <person name="Howell P."/>
            <person name="Walton C."/>
            <person name="Young S.K."/>
            <person name="Zeng Q."/>
            <person name="Gargeya S."/>
            <person name="Fitzgerald M."/>
            <person name="Haas B."/>
            <person name="Abouelleil A."/>
            <person name="Allen A.W."/>
            <person name="Alvarado L."/>
            <person name="Arachchi H.M."/>
            <person name="Berlin A.M."/>
            <person name="Chapman S.B."/>
            <person name="Gainer-Dewar J."/>
            <person name="Goldberg J."/>
            <person name="Griggs A."/>
            <person name="Gujja S."/>
            <person name="Hansen M."/>
            <person name="Howarth C."/>
            <person name="Imamovic A."/>
            <person name="Ireland A."/>
            <person name="Larimer J."/>
            <person name="McCowan C."/>
            <person name="Murphy C."/>
            <person name="Pearson M."/>
            <person name="Poon T.W."/>
            <person name="Priest M."/>
            <person name="Roberts A."/>
            <person name="Saif S."/>
            <person name="Shea T."/>
            <person name="Sisk P."/>
            <person name="Sykes S."/>
            <person name="Wortman J."/>
            <person name="Nusbaum C."/>
            <person name="Birren B."/>
        </authorList>
    </citation>
    <scope>NUCLEOTIDE SEQUENCE [LARGE SCALE GENOMIC DNA]</scope>
    <source>
        <strain evidence="12">CM1001059</strain>
    </source>
</reference>
<dbReference type="GO" id="GO:0008289">
    <property type="term" value="F:lipid binding"/>
    <property type="evidence" value="ECO:0007669"/>
    <property type="project" value="UniProtKB-KW"/>
</dbReference>
<dbReference type="PRINTS" id="PR01273">
    <property type="entry name" value="INVTBRTCOLOR"/>
</dbReference>
<evidence type="ECO:0000256" key="3">
    <source>
        <dbReference type="ARBA" id="ARBA00022448"/>
    </source>
</evidence>
<evidence type="ECO:0000256" key="6">
    <source>
        <dbReference type="ARBA" id="ARBA00023121"/>
    </source>
</evidence>
<keyword evidence="3" id="KW-0813">Transport</keyword>
<dbReference type="Gene3D" id="2.40.128.20">
    <property type="match status" value="1"/>
</dbReference>
<accession>A0A182U468</accession>
<comment type="subcellular location">
    <subcellularLocation>
        <location evidence="1">Secreted</location>
    </subcellularLocation>
</comment>